<evidence type="ECO:0000313" key="2">
    <source>
        <dbReference type="Proteomes" id="UP000266720"/>
    </source>
</evidence>
<proteinExistence type="predicted"/>
<dbReference type="Pfam" id="PF04027">
    <property type="entry name" value="DUF371"/>
    <property type="match status" value="1"/>
</dbReference>
<dbReference type="KEGG" id="tcb:TCARB_1570"/>
<sequence length="163" mass="18288">MVRLLDGTPIEIINAKGHPNIRATHKTTMEITRDPELTPRGDCIIGVKADKAAKDLSPQTLNLIKTPAPILIIIYLPQHDTYDHFYAHGNPNLNPTHPSSIVIRKSTYIDPRTIATQSQKAANDLPQHIKNHLKNPDTHIQLIITHPNQTPQQVIQLIKSQSY</sequence>
<dbReference type="RefSeq" id="WP_052887129.1">
    <property type="nucleotide sequence ID" value="NZ_CP007493.1"/>
</dbReference>
<dbReference type="PANTHER" id="PTHR40696">
    <property type="entry name" value="DUF371 FAMILY PROTEIN"/>
    <property type="match status" value="1"/>
</dbReference>
<dbReference type="EMBL" id="CP007493">
    <property type="protein sequence ID" value="AJB42612.1"/>
    <property type="molecule type" value="Genomic_DNA"/>
</dbReference>
<gene>
    <name evidence="1" type="ORF">TCARB_1570</name>
</gene>
<evidence type="ECO:0000313" key="1">
    <source>
        <dbReference type="EMBL" id="AJB42612.1"/>
    </source>
</evidence>
<dbReference type="AlphaFoldDB" id="A0A3G1A6K5"/>
<evidence type="ECO:0008006" key="3">
    <source>
        <dbReference type="Google" id="ProtNLM"/>
    </source>
</evidence>
<dbReference type="GeneID" id="25406975"/>
<accession>A0A3G1A6K5</accession>
<dbReference type="Proteomes" id="UP000266720">
    <property type="component" value="Chromosome"/>
</dbReference>
<dbReference type="PANTHER" id="PTHR40696:SF1">
    <property type="entry name" value="DUF371 DOMAIN-CONTAINING PROTEIN"/>
    <property type="match status" value="1"/>
</dbReference>
<dbReference type="Gene3D" id="2.60.120.630">
    <property type="entry name" value="mth639 domain like"/>
    <property type="match status" value="1"/>
</dbReference>
<name>A0A3G1A6K5_9CREN</name>
<dbReference type="STRING" id="697581.TCARB_1570"/>
<dbReference type="InterPro" id="IPR023131">
    <property type="entry name" value="Mth639-like_dom_sf"/>
</dbReference>
<organism evidence="1 2">
    <name type="scientific">Thermofilum adornatum 1505</name>
    <dbReference type="NCBI Taxonomy" id="697581"/>
    <lineage>
        <taxon>Archaea</taxon>
        <taxon>Thermoproteota</taxon>
        <taxon>Thermoprotei</taxon>
        <taxon>Thermofilales</taxon>
        <taxon>Thermofilaceae</taxon>
        <taxon>Thermofilum</taxon>
    </lineage>
</organism>
<protein>
    <recommendedName>
        <fullName evidence="3">DUF371 domain-containing protein</fullName>
    </recommendedName>
</protein>
<dbReference type="InterPro" id="IPR007171">
    <property type="entry name" value="DUF371"/>
</dbReference>
<reference evidence="2" key="1">
    <citation type="book" date="2010" name="EXTREMOPHILES" publisher="0:0-0">
        <title>Complete genome sequences of ten hyperthermophilic archaea reveal their metabolic capabilities and possible ecological roles.</title>
        <editorList>
            <person name="?"/>
        </editorList>
        <authorList>
            <person name="Ravin N.V."/>
            <person name="Mardanov A.V."/>
            <person name="Bonch-Osmolovskaya E.A."/>
            <person name="Skryabin K.G."/>
        </authorList>
    </citation>
    <scope>NUCLEOTIDE SEQUENCE [LARGE SCALE GENOMIC DNA]</scope>
    <source>
        <strain evidence="2">1505</strain>
    </source>
</reference>